<dbReference type="Proteomes" id="UP001551695">
    <property type="component" value="Unassembled WGS sequence"/>
</dbReference>
<feature type="transmembrane region" description="Helical" evidence="1">
    <location>
        <begin position="21"/>
        <end position="44"/>
    </location>
</feature>
<keyword evidence="3" id="KW-1185">Reference proteome</keyword>
<evidence type="ECO:0000313" key="2">
    <source>
        <dbReference type="EMBL" id="MEV0711171.1"/>
    </source>
</evidence>
<comment type="caution">
    <text evidence="2">The sequence shown here is derived from an EMBL/GenBank/DDBJ whole genome shotgun (WGS) entry which is preliminary data.</text>
</comment>
<keyword evidence="1" id="KW-0472">Membrane</keyword>
<protein>
    <submittedName>
        <fullName evidence="2">Uncharacterized protein</fullName>
    </submittedName>
</protein>
<keyword evidence="1" id="KW-1133">Transmembrane helix</keyword>
<accession>A0ABV3G0G9</accession>
<keyword evidence="1" id="KW-0812">Transmembrane</keyword>
<dbReference type="RefSeq" id="WP_357787404.1">
    <property type="nucleotide sequence ID" value="NZ_JBFAKC010000014.1"/>
</dbReference>
<gene>
    <name evidence="2" type="ORF">AB0I48_26760</name>
</gene>
<proteinExistence type="predicted"/>
<name>A0ABV3G0G9_9NOCA</name>
<evidence type="ECO:0000313" key="3">
    <source>
        <dbReference type="Proteomes" id="UP001551695"/>
    </source>
</evidence>
<sequence length="51" mass="5656">MSGRHTNRLLAIVRPFGRRLAPSWGLVVGMAAWSLVPITVWQLAEIGYHGL</sequence>
<dbReference type="EMBL" id="JBFAKC010000014">
    <property type="protein sequence ID" value="MEV0711171.1"/>
    <property type="molecule type" value="Genomic_DNA"/>
</dbReference>
<organism evidence="2 3">
    <name type="scientific">Nocardia aurea</name>
    <dbReference type="NCBI Taxonomy" id="2144174"/>
    <lineage>
        <taxon>Bacteria</taxon>
        <taxon>Bacillati</taxon>
        <taxon>Actinomycetota</taxon>
        <taxon>Actinomycetes</taxon>
        <taxon>Mycobacteriales</taxon>
        <taxon>Nocardiaceae</taxon>
        <taxon>Nocardia</taxon>
    </lineage>
</organism>
<reference evidence="2 3" key="1">
    <citation type="submission" date="2024-06" db="EMBL/GenBank/DDBJ databases">
        <title>The Natural Products Discovery Center: Release of the First 8490 Sequenced Strains for Exploring Actinobacteria Biosynthetic Diversity.</title>
        <authorList>
            <person name="Kalkreuter E."/>
            <person name="Kautsar S.A."/>
            <person name="Yang D."/>
            <person name="Bader C.D."/>
            <person name="Teijaro C.N."/>
            <person name="Fluegel L."/>
            <person name="Davis C.M."/>
            <person name="Simpson J.R."/>
            <person name="Lauterbach L."/>
            <person name="Steele A.D."/>
            <person name="Gui C."/>
            <person name="Meng S."/>
            <person name="Li G."/>
            <person name="Viehrig K."/>
            <person name="Ye F."/>
            <person name="Su P."/>
            <person name="Kiefer A.F."/>
            <person name="Nichols A."/>
            <person name="Cepeda A.J."/>
            <person name="Yan W."/>
            <person name="Fan B."/>
            <person name="Jiang Y."/>
            <person name="Adhikari A."/>
            <person name="Zheng C.-J."/>
            <person name="Schuster L."/>
            <person name="Cowan T.M."/>
            <person name="Smanski M.J."/>
            <person name="Chevrette M.G."/>
            <person name="De Carvalho L.P.S."/>
            <person name="Shen B."/>
        </authorList>
    </citation>
    <scope>NUCLEOTIDE SEQUENCE [LARGE SCALE GENOMIC DNA]</scope>
    <source>
        <strain evidence="2 3">NPDC050403</strain>
    </source>
</reference>
<evidence type="ECO:0000256" key="1">
    <source>
        <dbReference type="SAM" id="Phobius"/>
    </source>
</evidence>